<dbReference type="AlphaFoldDB" id="A0A517U5D3"/>
<feature type="region of interest" description="Disordered" evidence="1">
    <location>
        <begin position="128"/>
        <end position="164"/>
    </location>
</feature>
<evidence type="ECO:0000313" key="2">
    <source>
        <dbReference type="EMBL" id="QDT75845.1"/>
    </source>
</evidence>
<feature type="compositionally biased region" description="Polar residues" evidence="1">
    <location>
        <begin position="266"/>
        <end position="276"/>
    </location>
</feature>
<keyword evidence="3" id="KW-1185">Reference proteome</keyword>
<protein>
    <submittedName>
        <fullName evidence="2">Uncharacterized protein</fullName>
    </submittedName>
</protein>
<gene>
    <name evidence="2" type="ORF">I41_50880</name>
</gene>
<proteinExistence type="predicted"/>
<feature type="compositionally biased region" description="Low complexity" evidence="1">
    <location>
        <begin position="316"/>
        <end position="342"/>
    </location>
</feature>
<dbReference type="EMBL" id="CP036339">
    <property type="protein sequence ID" value="QDT75845.1"/>
    <property type="molecule type" value="Genomic_DNA"/>
</dbReference>
<dbReference type="RefSeq" id="WP_145435620.1">
    <property type="nucleotide sequence ID" value="NZ_CP036339.1"/>
</dbReference>
<accession>A0A517U5D3</accession>
<feature type="region of interest" description="Disordered" evidence="1">
    <location>
        <begin position="237"/>
        <end position="280"/>
    </location>
</feature>
<sequence>MSHDTTNAGFDPLAAPPREGEGIVKWPILAQLPWVGESDSLEEPAASPADILPFGQSAPQPFAPTPFESDVVAPQLRIVDPALPAGEEFVAVEPLNRRLDRPTTAARTLADGSRLNLHRLPPDLSPATPSAADFETSRPAISAANPQRQYRRIDPPQPLTGEGVALHHPHESFAAQLYQWHAARKPRTALIAMSLLLLGAGGLYLFTTGRRAPEPREAAAPPLWEVQPLAPAHSLPNATLAAPLPPNPTLDLSTGAPTIPVAPPATNDSQPPITNKSSDEADDPIAAWLNQQPQLPQLTASKDGTEYPAPAPPPAETSANSSAEPPVEPAIPVEAATRQADPPITPTPVLPSLTSTSPYPTTPYPPFPATLALPLTNAWPPAVAETVGPAFAPPQSPR</sequence>
<organism evidence="2 3">
    <name type="scientific">Lacipirellula limnantheis</name>
    <dbReference type="NCBI Taxonomy" id="2528024"/>
    <lineage>
        <taxon>Bacteria</taxon>
        <taxon>Pseudomonadati</taxon>
        <taxon>Planctomycetota</taxon>
        <taxon>Planctomycetia</taxon>
        <taxon>Pirellulales</taxon>
        <taxon>Lacipirellulaceae</taxon>
        <taxon>Lacipirellula</taxon>
    </lineage>
</organism>
<dbReference type="KEGG" id="llh:I41_50880"/>
<name>A0A517U5D3_9BACT</name>
<feature type="region of interest" description="Disordered" evidence="1">
    <location>
        <begin position="299"/>
        <end position="357"/>
    </location>
</feature>
<evidence type="ECO:0000313" key="3">
    <source>
        <dbReference type="Proteomes" id="UP000317909"/>
    </source>
</evidence>
<evidence type="ECO:0000256" key="1">
    <source>
        <dbReference type="SAM" id="MobiDB-lite"/>
    </source>
</evidence>
<reference evidence="2 3" key="1">
    <citation type="submission" date="2019-02" db="EMBL/GenBank/DDBJ databases">
        <title>Deep-cultivation of Planctomycetes and their phenomic and genomic characterization uncovers novel biology.</title>
        <authorList>
            <person name="Wiegand S."/>
            <person name="Jogler M."/>
            <person name="Boedeker C."/>
            <person name="Pinto D."/>
            <person name="Vollmers J."/>
            <person name="Rivas-Marin E."/>
            <person name="Kohn T."/>
            <person name="Peeters S.H."/>
            <person name="Heuer A."/>
            <person name="Rast P."/>
            <person name="Oberbeckmann S."/>
            <person name="Bunk B."/>
            <person name="Jeske O."/>
            <person name="Meyerdierks A."/>
            <person name="Storesund J.E."/>
            <person name="Kallscheuer N."/>
            <person name="Luecker S."/>
            <person name="Lage O.M."/>
            <person name="Pohl T."/>
            <person name="Merkel B.J."/>
            <person name="Hornburger P."/>
            <person name="Mueller R.-W."/>
            <person name="Bruemmer F."/>
            <person name="Labrenz M."/>
            <person name="Spormann A.M."/>
            <person name="Op den Camp H."/>
            <person name="Overmann J."/>
            <person name="Amann R."/>
            <person name="Jetten M.S.M."/>
            <person name="Mascher T."/>
            <person name="Medema M.H."/>
            <person name="Devos D.P."/>
            <person name="Kaster A.-K."/>
            <person name="Ovreas L."/>
            <person name="Rohde M."/>
            <person name="Galperin M.Y."/>
            <person name="Jogler C."/>
        </authorList>
    </citation>
    <scope>NUCLEOTIDE SEQUENCE [LARGE SCALE GENOMIC DNA]</scope>
    <source>
        <strain evidence="2 3">I41</strain>
    </source>
</reference>
<dbReference type="OrthoDB" id="9914446at2"/>
<dbReference type="Proteomes" id="UP000317909">
    <property type="component" value="Chromosome"/>
</dbReference>